<feature type="region of interest" description="Disordered" evidence="6">
    <location>
        <begin position="35"/>
        <end position="58"/>
    </location>
</feature>
<dbReference type="InterPro" id="IPR041569">
    <property type="entry name" value="AAA_lid_3"/>
</dbReference>
<keyword evidence="2" id="KW-0963">Cytoplasm</keyword>
<dbReference type="GO" id="GO:0005524">
    <property type="term" value="F:ATP binding"/>
    <property type="evidence" value="ECO:0007669"/>
    <property type="project" value="UniProtKB-KW"/>
</dbReference>
<dbReference type="OMA" id="ISNKTHC"/>
<dbReference type="PANTHER" id="PTHR48470:SF1">
    <property type="entry name" value="CELL DIVISION CONTROL PROTEIN 48 C ISOFORM 1"/>
    <property type="match status" value="1"/>
</dbReference>
<dbReference type="Gene3D" id="1.10.8.60">
    <property type="match status" value="1"/>
</dbReference>
<comment type="subcellular location">
    <subcellularLocation>
        <location evidence="1">Cytoplasm</location>
    </subcellularLocation>
</comment>
<dbReference type="InterPro" id="IPR003960">
    <property type="entry name" value="ATPase_AAA_CS"/>
</dbReference>
<dbReference type="InterPro" id="IPR055278">
    <property type="entry name" value="CDC48c"/>
</dbReference>
<dbReference type="PANTHER" id="PTHR48470">
    <property type="entry name" value="CELL DIVISION CONTROL PROTEIN 48 C ISOFORM 1"/>
    <property type="match status" value="1"/>
</dbReference>
<keyword evidence="9" id="KW-1185">Reference proteome</keyword>
<dbReference type="SUPFAM" id="SSF52540">
    <property type="entry name" value="P-loop containing nucleoside triphosphate hydrolases"/>
    <property type="match status" value="1"/>
</dbReference>
<dbReference type="Pfam" id="PF00004">
    <property type="entry name" value="AAA"/>
    <property type="match status" value="1"/>
</dbReference>
<dbReference type="InParanoid" id="A0A7N2RE52"/>
<evidence type="ECO:0000256" key="6">
    <source>
        <dbReference type="SAM" id="MobiDB-lite"/>
    </source>
</evidence>
<evidence type="ECO:0000256" key="4">
    <source>
        <dbReference type="ARBA" id="ARBA00022840"/>
    </source>
</evidence>
<comment type="similarity">
    <text evidence="5">Belongs to the AAA ATPase family.</text>
</comment>
<reference evidence="8" key="2">
    <citation type="submission" date="2021-01" db="UniProtKB">
        <authorList>
            <consortium name="EnsemblPlants"/>
        </authorList>
    </citation>
    <scope>IDENTIFICATION</scope>
</reference>
<dbReference type="SMART" id="SM00382">
    <property type="entry name" value="AAA"/>
    <property type="match status" value="1"/>
</dbReference>
<evidence type="ECO:0000313" key="8">
    <source>
        <dbReference type="EnsemblPlants" id="QL12p000735:mrna"/>
    </source>
</evidence>
<keyword evidence="3 5" id="KW-0547">Nucleotide-binding</keyword>
<dbReference type="FunFam" id="3.40.50.300:FF:000567">
    <property type="entry name" value="ATPase, AAA family protein"/>
    <property type="match status" value="1"/>
</dbReference>
<accession>A0A7N2RE52</accession>
<proteinExistence type="inferred from homology"/>
<protein>
    <recommendedName>
        <fullName evidence="7">AAA+ ATPase domain-containing protein</fullName>
    </recommendedName>
</protein>
<feature type="domain" description="AAA+ ATPase" evidence="7">
    <location>
        <begin position="192"/>
        <end position="328"/>
    </location>
</feature>
<dbReference type="Proteomes" id="UP000594261">
    <property type="component" value="Chromosome 12"/>
</dbReference>
<evidence type="ECO:0000259" key="7">
    <source>
        <dbReference type="SMART" id="SM00382"/>
    </source>
</evidence>
<dbReference type="AlphaFoldDB" id="A0A7N2RE52"/>
<dbReference type="Gene3D" id="3.40.50.300">
    <property type="entry name" value="P-loop containing nucleotide triphosphate hydrolases"/>
    <property type="match status" value="1"/>
</dbReference>
<sequence length="432" mass="48415">MTSRDVIFDEAFMLKQNEAKTCDDSPQEKLTVEVELDENSSPNDKGDVEIDPQQQQKESYSIAKGREKRVHKAPQRYGFEDMVSFALITSSGDPSSYRDVEEMGSLQKNKTWESSSMLTKSVPTNKFKSYLDLVDEAVKMVQPSSRREGFSTIPNVKWEDIGGLDFLRKEFERYIVRRIKHPEDYEGLGLDLDTGFLLYGPPGCGETLIAKAVANEAGANFIHIKDPELLNKYVGESELAVRTLFRRARTCSPCILFFDEVDALTTNRGTEGGWIVERLLNQLLIELDGAEQRRGVFVIGATNRPEMMDRAILRPGRFGKLLYVPLPSPDERGKILKALARKKPIDASVDLSSIGRMEACENFSGADLGALMNEAAMVALEDRLKSTESTLDAASLTIKSTHFERAVGQISRSVLDKQKQYYQMLSENLKAA</sequence>
<dbReference type="InterPro" id="IPR003593">
    <property type="entry name" value="AAA+_ATPase"/>
</dbReference>
<reference evidence="8 9" key="1">
    <citation type="journal article" date="2016" name="G3 (Bethesda)">
        <title>First Draft Assembly and Annotation of the Genome of a California Endemic Oak Quercus lobata Nee (Fagaceae).</title>
        <authorList>
            <person name="Sork V.L."/>
            <person name="Fitz-Gibbon S.T."/>
            <person name="Puiu D."/>
            <person name="Crepeau M."/>
            <person name="Gugger P.F."/>
            <person name="Sherman R."/>
            <person name="Stevens K."/>
            <person name="Langley C.H."/>
            <person name="Pellegrini M."/>
            <person name="Salzberg S.L."/>
        </authorList>
    </citation>
    <scope>NUCLEOTIDE SEQUENCE [LARGE SCALE GENOMIC DNA]</scope>
    <source>
        <strain evidence="8 9">cv. SW786</strain>
    </source>
</reference>
<evidence type="ECO:0000256" key="5">
    <source>
        <dbReference type="RuleBase" id="RU003651"/>
    </source>
</evidence>
<dbReference type="GO" id="GO:0016887">
    <property type="term" value="F:ATP hydrolysis activity"/>
    <property type="evidence" value="ECO:0007669"/>
    <property type="project" value="InterPro"/>
</dbReference>
<evidence type="ECO:0000313" key="9">
    <source>
        <dbReference type="Proteomes" id="UP000594261"/>
    </source>
</evidence>
<dbReference type="EnsemblPlants" id="QL12p000735:mrna">
    <property type="protein sequence ID" value="QL12p000735:mrna"/>
    <property type="gene ID" value="QL12p000735"/>
</dbReference>
<dbReference type="InterPro" id="IPR003959">
    <property type="entry name" value="ATPase_AAA_core"/>
</dbReference>
<keyword evidence="4 5" id="KW-0067">ATP-binding</keyword>
<organism evidence="8 9">
    <name type="scientific">Quercus lobata</name>
    <name type="common">Valley oak</name>
    <dbReference type="NCBI Taxonomy" id="97700"/>
    <lineage>
        <taxon>Eukaryota</taxon>
        <taxon>Viridiplantae</taxon>
        <taxon>Streptophyta</taxon>
        <taxon>Embryophyta</taxon>
        <taxon>Tracheophyta</taxon>
        <taxon>Spermatophyta</taxon>
        <taxon>Magnoliopsida</taxon>
        <taxon>eudicotyledons</taxon>
        <taxon>Gunneridae</taxon>
        <taxon>Pentapetalae</taxon>
        <taxon>rosids</taxon>
        <taxon>fabids</taxon>
        <taxon>Fagales</taxon>
        <taxon>Fagaceae</taxon>
        <taxon>Quercus</taxon>
    </lineage>
</organism>
<evidence type="ECO:0000256" key="2">
    <source>
        <dbReference type="ARBA" id="ARBA00022490"/>
    </source>
</evidence>
<dbReference type="Pfam" id="PF17862">
    <property type="entry name" value="AAA_lid_3"/>
    <property type="match status" value="1"/>
</dbReference>
<name>A0A7N2RE52_QUELO</name>
<dbReference type="PROSITE" id="PS00674">
    <property type="entry name" value="AAA"/>
    <property type="match status" value="1"/>
</dbReference>
<evidence type="ECO:0000256" key="3">
    <source>
        <dbReference type="ARBA" id="ARBA00022741"/>
    </source>
</evidence>
<dbReference type="EMBL" id="LRBV02000012">
    <property type="status" value="NOT_ANNOTATED_CDS"/>
    <property type="molecule type" value="Genomic_DNA"/>
</dbReference>
<dbReference type="Gramene" id="QL12p000735:mrna">
    <property type="protein sequence ID" value="QL12p000735:mrna"/>
    <property type="gene ID" value="QL12p000735"/>
</dbReference>
<dbReference type="InterPro" id="IPR027417">
    <property type="entry name" value="P-loop_NTPase"/>
</dbReference>
<evidence type="ECO:0000256" key="1">
    <source>
        <dbReference type="ARBA" id="ARBA00004496"/>
    </source>
</evidence>
<dbReference type="GO" id="GO:0005737">
    <property type="term" value="C:cytoplasm"/>
    <property type="evidence" value="ECO:0007669"/>
    <property type="project" value="UniProtKB-SubCell"/>
</dbReference>